<proteinExistence type="predicted"/>
<feature type="non-terminal residue" evidence="4">
    <location>
        <position position="317"/>
    </location>
</feature>
<reference evidence="4" key="1">
    <citation type="submission" date="2021-06" db="EMBL/GenBank/DDBJ databases">
        <authorList>
            <person name="Kallberg Y."/>
            <person name="Tangrot J."/>
            <person name="Rosling A."/>
        </authorList>
    </citation>
    <scope>NUCLEOTIDE SEQUENCE</scope>
    <source>
        <strain evidence="4">87-6 pot B 2015</strain>
    </source>
</reference>
<feature type="chain" id="PRO_5040367069" evidence="3">
    <location>
        <begin position="20"/>
        <end position="317"/>
    </location>
</feature>
<dbReference type="InterPro" id="IPR015915">
    <property type="entry name" value="Kelch-typ_b-propeller"/>
</dbReference>
<sequence length="317" mass="35180">MLIIILLWFFFGDIYPINCQVIQERNDATSIIKDNILYVLGGFSNGKAIPEILSLDLTDSININSPPWSRLKTPPLAFSSSGVVLGGLNNSFILVIGGVMRDPFSQDGIFGEQILLEYDINNNEWKRTTMKNAPDLYDRVQFKMLSNNDGIAYLHGGFFHNGTFLGDTYLFNISSITWTQLPTPKVPVTAYDFAPVLLNDGRLIIIGGFGPPVGNVQTPRLISKIEIFNTVNSTWSSQTVPQPNEMSDIRRSHTSTLLPNGDIVIIGGVNGIPNVVILKTASIQFQWKIPAISGSEPPLINEHCAELVENRYIFTMF</sequence>
<evidence type="ECO:0000256" key="1">
    <source>
        <dbReference type="ARBA" id="ARBA00022441"/>
    </source>
</evidence>
<dbReference type="PANTHER" id="PTHR46093">
    <property type="entry name" value="ACYL-COA-BINDING DOMAIN-CONTAINING PROTEIN 5"/>
    <property type="match status" value="1"/>
</dbReference>
<dbReference type="PANTHER" id="PTHR46093:SF18">
    <property type="entry name" value="FIBRONECTIN TYPE-III DOMAIN-CONTAINING PROTEIN"/>
    <property type="match status" value="1"/>
</dbReference>
<dbReference type="Pfam" id="PF24681">
    <property type="entry name" value="Kelch_KLHDC2_KLHL20_DRC7"/>
    <property type="match status" value="1"/>
</dbReference>
<evidence type="ECO:0000313" key="4">
    <source>
        <dbReference type="EMBL" id="CAG8641476.1"/>
    </source>
</evidence>
<evidence type="ECO:0000313" key="5">
    <source>
        <dbReference type="Proteomes" id="UP000789375"/>
    </source>
</evidence>
<protein>
    <submittedName>
        <fullName evidence="4">12588_t:CDS:1</fullName>
    </submittedName>
</protein>
<dbReference type="EMBL" id="CAJVPP010003983">
    <property type="protein sequence ID" value="CAG8641476.1"/>
    <property type="molecule type" value="Genomic_DNA"/>
</dbReference>
<accession>A0A9N9DNI7</accession>
<dbReference type="AlphaFoldDB" id="A0A9N9DNI7"/>
<keyword evidence="3" id="KW-0732">Signal</keyword>
<keyword evidence="1" id="KW-0880">Kelch repeat</keyword>
<keyword evidence="5" id="KW-1185">Reference proteome</keyword>
<keyword evidence="2" id="KW-0677">Repeat</keyword>
<dbReference type="Gene3D" id="2.120.10.80">
    <property type="entry name" value="Kelch-type beta propeller"/>
    <property type="match status" value="1"/>
</dbReference>
<evidence type="ECO:0000256" key="3">
    <source>
        <dbReference type="SAM" id="SignalP"/>
    </source>
</evidence>
<dbReference type="SUPFAM" id="SSF117281">
    <property type="entry name" value="Kelch motif"/>
    <property type="match status" value="1"/>
</dbReference>
<comment type="caution">
    <text evidence="4">The sequence shown here is derived from an EMBL/GenBank/DDBJ whole genome shotgun (WGS) entry which is preliminary data.</text>
</comment>
<name>A0A9N9DNI7_FUNMO</name>
<evidence type="ECO:0000256" key="2">
    <source>
        <dbReference type="ARBA" id="ARBA00022737"/>
    </source>
</evidence>
<gene>
    <name evidence="4" type="ORF">FMOSSE_LOCUS11010</name>
</gene>
<dbReference type="Proteomes" id="UP000789375">
    <property type="component" value="Unassembled WGS sequence"/>
</dbReference>
<organism evidence="4 5">
    <name type="scientific">Funneliformis mosseae</name>
    <name type="common">Endomycorrhizal fungus</name>
    <name type="synonym">Glomus mosseae</name>
    <dbReference type="NCBI Taxonomy" id="27381"/>
    <lineage>
        <taxon>Eukaryota</taxon>
        <taxon>Fungi</taxon>
        <taxon>Fungi incertae sedis</taxon>
        <taxon>Mucoromycota</taxon>
        <taxon>Glomeromycotina</taxon>
        <taxon>Glomeromycetes</taxon>
        <taxon>Glomerales</taxon>
        <taxon>Glomeraceae</taxon>
        <taxon>Funneliformis</taxon>
    </lineage>
</organism>
<feature type="signal peptide" evidence="3">
    <location>
        <begin position="1"/>
        <end position="19"/>
    </location>
</feature>